<protein>
    <recommendedName>
        <fullName evidence="6">SLC26A/SulP transporter domain-containing protein</fullName>
    </recommendedName>
</protein>
<gene>
    <name evidence="7" type="ORF">V6N11_036809</name>
</gene>
<evidence type="ECO:0000256" key="5">
    <source>
        <dbReference type="SAM" id="Phobius"/>
    </source>
</evidence>
<organism evidence="7 8">
    <name type="scientific">Hibiscus sabdariffa</name>
    <name type="common">roselle</name>
    <dbReference type="NCBI Taxonomy" id="183260"/>
    <lineage>
        <taxon>Eukaryota</taxon>
        <taxon>Viridiplantae</taxon>
        <taxon>Streptophyta</taxon>
        <taxon>Embryophyta</taxon>
        <taxon>Tracheophyta</taxon>
        <taxon>Spermatophyta</taxon>
        <taxon>Magnoliopsida</taxon>
        <taxon>eudicotyledons</taxon>
        <taxon>Gunneridae</taxon>
        <taxon>Pentapetalae</taxon>
        <taxon>rosids</taxon>
        <taxon>malvids</taxon>
        <taxon>Malvales</taxon>
        <taxon>Malvaceae</taxon>
        <taxon>Malvoideae</taxon>
        <taxon>Hibiscus</taxon>
    </lineage>
</organism>
<evidence type="ECO:0000313" key="7">
    <source>
        <dbReference type="EMBL" id="KAK9010298.1"/>
    </source>
</evidence>
<sequence>MFTEATKVELISVFVAPNEVIPVGLSFGSTQGSHLHGNNEMRDMVFMNFAGSLTSCYKAIDSFFRTVENLGACCQTGVSKRVMASSVVLRLVLFIGLMYYTSLPILASIIPSAALSELIDINEEMNRHQHQASKTTVGT</sequence>
<name>A0ABR2RBX0_9ROSI</name>
<dbReference type="Proteomes" id="UP001396334">
    <property type="component" value="Unassembled WGS sequence"/>
</dbReference>
<comment type="caution">
    <text evidence="7">The sequence shown here is derived from an EMBL/GenBank/DDBJ whole genome shotgun (WGS) entry which is preliminary data.</text>
</comment>
<feature type="transmembrane region" description="Helical" evidence="5">
    <location>
        <begin position="87"/>
        <end position="110"/>
    </location>
</feature>
<keyword evidence="4 5" id="KW-0472">Membrane</keyword>
<evidence type="ECO:0000256" key="3">
    <source>
        <dbReference type="ARBA" id="ARBA00022989"/>
    </source>
</evidence>
<dbReference type="PANTHER" id="PTHR11814">
    <property type="entry name" value="SULFATE TRANSPORTER"/>
    <property type="match status" value="1"/>
</dbReference>
<evidence type="ECO:0000313" key="8">
    <source>
        <dbReference type="Proteomes" id="UP001396334"/>
    </source>
</evidence>
<evidence type="ECO:0000256" key="4">
    <source>
        <dbReference type="ARBA" id="ARBA00023136"/>
    </source>
</evidence>
<keyword evidence="8" id="KW-1185">Reference proteome</keyword>
<reference evidence="7 8" key="1">
    <citation type="journal article" date="2024" name="G3 (Bethesda)">
        <title>Genome assembly of Hibiscus sabdariffa L. provides insights into metabolisms of medicinal natural products.</title>
        <authorList>
            <person name="Kim T."/>
        </authorList>
    </citation>
    <scope>NUCLEOTIDE SEQUENCE [LARGE SCALE GENOMIC DNA]</scope>
    <source>
        <strain evidence="7">TK-2024</strain>
        <tissue evidence="7">Old leaves</tissue>
    </source>
</reference>
<dbReference type="InterPro" id="IPR001902">
    <property type="entry name" value="SLC26A/SulP_fam"/>
</dbReference>
<comment type="subcellular location">
    <subcellularLocation>
        <location evidence="1">Membrane</location>
        <topology evidence="1">Multi-pass membrane protein</topology>
    </subcellularLocation>
</comment>
<keyword evidence="2 5" id="KW-0812">Transmembrane</keyword>
<proteinExistence type="predicted"/>
<accession>A0ABR2RBX0</accession>
<dbReference type="InterPro" id="IPR011547">
    <property type="entry name" value="SLC26A/SulP_dom"/>
</dbReference>
<keyword evidence="3 5" id="KW-1133">Transmembrane helix</keyword>
<dbReference type="Pfam" id="PF00916">
    <property type="entry name" value="Sulfate_transp"/>
    <property type="match status" value="1"/>
</dbReference>
<dbReference type="EMBL" id="JBBPBN010000024">
    <property type="protein sequence ID" value="KAK9010298.1"/>
    <property type="molecule type" value="Genomic_DNA"/>
</dbReference>
<evidence type="ECO:0000259" key="6">
    <source>
        <dbReference type="Pfam" id="PF00916"/>
    </source>
</evidence>
<feature type="domain" description="SLC26A/SulP transporter" evidence="6">
    <location>
        <begin position="9"/>
        <end position="129"/>
    </location>
</feature>
<evidence type="ECO:0000256" key="2">
    <source>
        <dbReference type="ARBA" id="ARBA00022692"/>
    </source>
</evidence>
<evidence type="ECO:0000256" key="1">
    <source>
        <dbReference type="ARBA" id="ARBA00004141"/>
    </source>
</evidence>